<dbReference type="InterPro" id="IPR001000">
    <property type="entry name" value="GH10_dom"/>
</dbReference>
<dbReference type="PROSITE" id="PS51760">
    <property type="entry name" value="GH10_2"/>
    <property type="match status" value="1"/>
</dbReference>
<dbReference type="PANTHER" id="PTHR31490">
    <property type="entry name" value="GLYCOSYL HYDROLASE"/>
    <property type="match status" value="1"/>
</dbReference>
<keyword evidence="4 11" id="KW-0858">Xylan degradation</keyword>
<dbReference type="Gene3D" id="3.20.20.80">
    <property type="entry name" value="Glycosidases"/>
    <property type="match status" value="1"/>
</dbReference>
<keyword evidence="8 11" id="KW-0326">Glycosidase</keyword>
<dbReference type="PRINTS" id="PR00134">
    <property type="entry name" value="GLHYDRLASE10"/>
</dbReference>
<evidence type="ECO:0000313" key="11">
    <source>
        <dbReference type="EMBL" id="ARI46380.1"/>
    </source>
</evidence>
<keyword evidence="9" id="KW-0624">Polysaccharide degradation</keyword>
<organism evidence="11">
    <name type="scientific">uncultured organism</name>
    <dbReference type="NCBI Taxonomy" id="155900"/>
    <lineage>
        <taxon>unclassified sequences</taxon>
        <taxon>environmental samples</taxon>
    </lineage>
</organism>
<dbReference type="AlphaFoldDB" id="A0A1W5YNX2"/>
<dbReference type="PANTHER" id="PTHR31490:SF88">
    <property type="entry name" value="BETA-XYLANASE"/>
    <property type="match status" value="1"/>
</dbReference>
<evidence type="ECO:0000256" key="4">
    <source>
        <dbReference type="ARBA" id="ARBA00022651"/>
    </source>
</evidence>
<dbReference type="SMART" id="SM00633">
    <property type="entry name" value="Glyco_10"/>
    <property type="match status" value="1"/>
</dbReference>
<keyword evidence="6 11" id="KW-0378">Hydrolase</keyword>
<reference evidence="11" key="1">
    <citation type="submission" date="2016-07" db="EMBL/GenBank/DDBJ databases">
        <title>New xylanase and cellulase from camel rumen.</title>
        <authorList>
            <person name="Khalili Ghadikolaei K."/>
            <person name="Shahbani Zahiri H."/>
            <person name="Hosseini Salekdeh G."/>
            <person name="Akbari Noghabi K."/>
        </authorList>
    </citation>
    <scope>NUCLEOTIDE SEQUENCE</scope>
</reference>
<proteinExistence type="inferred from homology"/>
<protein>
    <recommendedName>
        <fullName evidence="3">endo-1,4-beta-xylanase</fullName>
        <ecNumber evidence="3">3.2.1.8</ecNumber>
    </recommendedName>
</protein>
<dbReference type="EC" id="3.2.1.8" evidence="3"/>
<accession>A0A1W5YNX2</accession>
<evidence type="ECO:0000256" key="8">
    <source>
        <dbReference type="ARBA" id="ARBA00023295"/>
    </source>
</evidence>
<dbReference type="EMBL" id="KX644151">
    <property type="protein sequence ID" value="ARI46380.1"/>
    <property type="molecule type" value="Genomic_DNA"/>
</dbReference>
<dbReference type="Pfam" id="PF00331">
    <property type="entry name" value="Glyco_hydro_10"/>
    <property type="match status" value="1"/>
</dbReference>
<dbReference type="GO" id="GO:0045493">
    <property type="term" value="P:xylan catabolic process"/>
    <property type="evidence" value="ECO:0007669"/>
    <property type="project" value="UniProtKB-KW"/>
</dbReference>
<evidence type="ECO:0000256" key="1">
    <source>
        <dbReference type="ARBA" id="ARBA00000681"/>
    </source>
</evidence>
<keyword evidence="7" id="KW-0119">Carbohydrate metabolism</keyword>
<dbReference type="InterPro" id="IPR017853">
    <property type="entry name" value="GH"/>
</dbReference>
<evidence type="ECO:0000256" key="3">
    <source>
        <dbReference type="ARBA" id="ARBA00012590"/>
    </source>
</evidence>
<dbReference type="GO" id="GO:0031176">
    <property type="term" value="F:endo-1,4-beta-xylanase activity"/>
    <property type="evidence" value="ECO:0007669"/>
    <property type="project" value="UniProtKB-EC"/>
</dbReference>
<comment type="similarity">
    <text evidence="2">Belongs to the glycosyl hydrolase 10 (cellulase F) family.</text>
</comment>
<evidence type="ECO:0000256" key="7">
    <source>
        <dbReference type="ARBA" id="ARBA00023277"/>
    </source>
</evidence>
<feature type="domain" description="GH10" evidence="10">
    <location>
        <begin position="58"/>
        <end position="361"/>
    </location>
</feature>
<evidence type="ECO:0000259" key="10">
    <source>
        <dbReference type="PROSITE" id="PS51760"/>
    </source>
</evidence>
<name>A0A1W5YNX2_9ZZZZ</name>
<evidence type="ECO:0000256" key="9">
    <source>
        <dbReference type="ARBA" id="ARBA00023326"/>
    </source>
</evidence>
<dbReference type="InterPro" id="IPR044846">
    <property type="entry name" value="GH10"/>
</dbReference>
<keyword evidence="5" id="KW-0732">Signal</keyword>
<dbReference type="SUPFAM" id="SSF51445">
    <property type="entry name" value="(Trans)glycosidases"/>
    <property type="match status" value="1"/>
</dbReference>
<evidence type="ECO:0000256" key="2">
    <source>
        <dbReference type="ARBA" id="ARBA00007495"/>
    </source>
</evidence>
<evidence type="ECO:0000256" key="5">
    <source>
        <dbReference type="ARBA" id="ARBA00022729"/>
    </source>
</evidence>
<comment type="catalytic activity">
    <reaction evidence="1">
        <text>Endohydrolysis of (1-&gt;4)-beta-D-xylosidic linkages in xylans.</text>
        <dbReference type="EC" id="3.2.1.8"/>
    </reaction>
</comment>
<sequence>MIMADKYAHRKATARIQFTDASGAPLKDADVRVKLKNHKFLFGVGAYDHLPSDEILNGEKAPDEETAVYLKKIREWLDLVNYGTMHFYWGGYEHEEGKPNFEPMMRSAKYYAGQGVKLKGHPLCWHTVCADWLMKYDNATILSKQLDRINRDVTAFKGVIDVWDVINEVVIMQVYDRYDNAVTRICKDLGRIKLVKEVFDAAKAANPDATLLINDFNLSESYRILIDGLLNAGVPISAIGIQTHQHQGYMGKEKLEDILDRFSFFGLPMHFTENTLISGELMPPEIVDLNDYQPEVWPTTPEGEERQRKEWREMMEILFDHPLVEAVTGWDFADGAWLGAPSGLVRKDGSIKPAYSELKKMIKEEWTTDYTVHTDSEGFAEVTGFKGEYEATSGDNTQKFTLG</sequence>
<evidence type="ECO:0000256" key="6">
    <source>
        <dbReference type="ARBA" id="ARBA00022801"/>
    </source>
</evidence>